<evidence type="ECO:0000256" key="3">
    <source>
        <dbReference type="ARBA" id="ARBA00022618"/>
    </source>
</evidence>
<dbReference type="PANTHER" id="PTHR11649:SF13">
    <property type="entry name" value="ENGB-TYPE G DOMAIN-CONTAINING PROTEIN"/>
    <property type="match status" value="1"/>
</dbReference>
<evidence type="ECO:0000256" key="1">
    <source>
        <dbReference type="ARBA" id="ARBA00001946"/>
    </source>
</evidence>
<dbReference type="PANTHER" id="PTHR11649">
    <property type="entry name" value="MSS1/TRME-RELATED GTP-BINDING PROTEIN"/>
    <property type="match status" value="1"/>
</dbReference>
<evidence type="ECO:0000256" key="4">
    <source>
        <dbReference type="ARBA" id="ARBA00022723"/>
    </source>
</evidence>
<dbReference type="AlphaFoldDB" id="A0A7S3T1V6"/>
<dbReference type="InterPro" id="IPR019987">
    <property type="entry name" value="GTP-bd_ribosome_bio_YsxC"/>
</dbReference>
<evidence type="ECO:0000256" key="5">
    <source>
        <dbReference type="ARBA" id="ARBA00022741"/>
    </source>
</evidence>
<comment type="cofactor">
    <cofactor evidence="1">
        <name>Mg(2+)</name>
        <dbReference type="ChEBI" id="CHEBI:18420"/>
    </cofactor>
</comment>
<dbReference type="NCBIfam" id="TIGR03598">
    <property type="entry name" value="GTPase_YsxC"/>
    <property type="match status" value="1"/>
</dbReference>
<dbReference type="GO" id="GO:0051301">
    <property type="term" value="P:cell division"/>
    <property type="evidence" value="ECO:0007669"/>
    <property type="project" value="UniProtKB-KW"/>
</dbReference>
<dbReference type="InterPro" id="IPR006073">
    <property type="entry name" value="GTP-bd"/>
</dbReference>
<evidence type="ECO:0000259" key="11">
    <source>
        <dbReference type="PROSITE" id="PS51706"/>
    </source>
</evidence>
<dbReference type="EMBL" id="HBIR01038659">
    <property type="protein sequence ID" value="CAE0570371.1"/>
    <property type="molecule type" value="Transcribed_RNA"/>
</dbReference>
<evidence type="ECO:0000256" key="9">
    <source>
        <dbReference type="ARBA" id="ARBA00023306"/>
    </source>
</evidence>
<sequence length="216" mass="23771">MLHASARTPFLVLSAAASPRCSRLLASVAWHRLAESEGVNFVGSYTDPRGMPKLPLPEFTIAGRSNVGKSSLLNALSGRRKKTAVVSKTPGRTRLINLFKVGSACTITDLPGYGYAAVSDDMQQQWRKSIERYLRNRDALQLAVLLVDSNVPPMPADAQLLDFLEHVQHAPRRRKRAPFACGPVQPCCTRAPTGPPCRTAGTSRSPPSWWRPRWTN</sequence>
<comment type="similarity">
    <text evidence="2">Belongs to the TRAFAC class TrmE-Era-EngA-EngB-Septin-like GTPase superfamily. EngB GTPase family.</text>
</comment>
<dbReference type="SUPFAM" id="SSF52540">
    <property type="entry name" value="P-loop containing nucleoside triphosphate hydrolases"/>
    <property type="match status" value="1"/>
</dbReference>
<feature type="compositionally biased region" description="Low complexity" evidence="10">
    <location>
        <begin position="203"/>
        <end position="216"/>
    </location>
</feature>
<evidence type="ECO:0000256" key="2">
    <source>
        <dbReference type="ARBA" id="ARBA00009638"/>
    </source>
</evidence>
<keyword evidence="9" id="KW-0131">Cell cycle</keyword>
<keyword evidence="8" id="KW-0717">Septation</keyword>
<evidence type="ECO:0000256" key="6">
    <source>
        <dbReference type="ARBA" id="ARBA00022842"/>
    </source>
</evidence>
<dbReference type="InterPro" id="IPR030393">
    <property type="entry name" value="G_ENGB_dom"/>
</dbReference>
<dbReference type="PROSITE" id="PS51706">
    <property type="entry name" value="G_ENGB"/>
    <property type="match status" value="1"/>
</dbReference>
<keyword evidence="3" id="KW-0132">Cell division</keyword>
<dbReference type="GO" id="GO:0005525">
    <property type="term" value="F:GTP binding"/>
    <property type="evidence" value="ECO:0007669"/>
    <property type="project" value="UniProtKB-KW"/>
</dbReference>
<keyword evidence="4" id="KW-0479">Metal-binding</keyword>
<reference evidence="12" key="1">
    <citation type="submission" date="2021-01" db="EMBL/GenBank/DDBJ databases">
        <authorList>
            <person name="Corre E."/>
            <person name="Pelletier E."/>
            <person name="Niang G."/>
            <person name="Scheremetjew M."/>
            <person name="Finn R."/>
            <person name="Kale V."/>
            <person name="Holt S."/>
            <person name="Cochrane G."/>
            <person name="Meng A."/>
            <person name="Brown T."/>
            <person name="Cohen L."/>
        </authorList>
    </citation>
    <scope>NUCLEOTIDE SEQUENCE</scope>
    <source>
        <strain evidence="12">379</strain>
    </source>
</reference>
<keyword evidence="6" id="KW-0460">Magnesium</keyword>
<evidence type="ECO:0000313" key="12">
    <source>
        <dbReference type="EMBL" id="CAE0570371.1"/>
    </source>
</evidence>
<dbReference type="InterPro" id="IPR027417">
    <property type="entry name" value="P-loop_NTPase"/>
</dbReference>
<dbReference type="Pfam" id="PF01926">
    <property type="entry name" value="MMR_HSR1"/>
    <property type="match status" value="1"/>
</dbReference>
<dbReference type="GO" id="GO:0046872">
    <property type="term" value="F:metal ion binding"/>
    <property type="evidence" value="ECO:0007669"/>
    <property type="project" value="UniProtKB-KW"/>
</dbReference>
<evidence type="ECO:0000256" key="7">
    <source>
        <dbReference type="ARBA" id="ARBA00023134"/>
    </source>
</evidence>
<keyword evidence="5" id="KW-0547">Nucleotide-binding</keyword>
<feature type="domain" description="EngB-type G" evidence="11">
    <location>
        <begin position="55"/>
        <end position="216"/>
    </location>
</feature>
<dbReference type="CDD" id="cd01876">
    <property type="entry name" value="YihA_EngB"/>
    <property type="match status" value="1"/>
</dbReference>
<keyword evidence="7" id="KW-0342">GTP-binding</keyword>
<organism evidence="12">
    <name type="scientific">Emiliania huxleyi</name>
    <name type="common">Coccolithophore</name>
    <name type="synonym">Pontosphaera huxleyi</name>
    <dbReference type="NCBI Taxonomy" id="2903"/>
    <lineage>
        <taxon>Eukaryota</taxon>
        <taxon>Haptista</taxon>
        <taxon>Haptophyta</taxon>
        <taxon>Prymnesiophyceae</taxon>
        <taxon>Isochrysidales</taxon>
        <taxon>Noelaerhabdaceae</taxon>
        <taxon>Emiliania</taxon>
    </lineage>
</organism>
<accession>A0A7S3T1V6</accession>
<evidence type="ECO:0000256" key="10">
    <source>
        <dbReference type="SAM" id="MobiDB-lite"/>
    </source>
</evidence>
<feature type="region of interest" description="Disordered" evidence="10">
    <location>
        <begin position="192"/>
        <end position="216"/>
    </location>
</feature>
<protein>
    <recommendedName>
        <fullName evidence="11">EngB-type G domain-containing protein</fullName>
    </recommendedName>
</protein>
<gene>
    <name evidence="12" type="ORF">EHUX00137_LOCUS30155</name>
</gene>
<evidence type="ECO:0000256" key="8">
    <source>
        <dbReference type="ARBA" id="ARBA00023210"/>
    </source>
</evidence>
<proteinExistence type="inferred from homology"/>
<name>A0A7S3T1V6_EMIHU</name>
<dbReference type="Gene3D" id="3.40.50.300">
    <property type="entry name" value="P-loop containing nucleotide triphosphate hydrolases"/>
    <property type="match status" value="1"/>
</dbReference>